<dbReference type="PROSITE" id="PS51321">
    <property type="entry name" value="TFIIS_CENTRAL"/>
    <property type="match status" value="1"/>
</dbReference>
<reference evidence="15" key="2">
    <citation type="submission" date="2025-09" db="UniProtKB">
        <authorList>
            <consortium name="Ensembl"/>
        </authorList>
    </citation>
    <scope>IDENTIFICATION</scope>
</reference>
<dbReference type="Gene3D" id="1.10.472.30">
    <property type="entry name" value="Transcription elongation factor S-II, central domain"/>
    <property type="match status" value="1"/>
</dbReference>
<evidence type="ECO:0000313" key="16">
    <source>
        <dbReference type="Proteomes" id="UP000261660"/>
    </source>
</evidence>
<dbReference type="Gene3D" id="2.20.25.10">
    <property type="match status" value="1"/>
</dbReference>
<dbReference type="InterPro" id="IPR006289">
    <property type="entry name" value="TFSII"/>
</dbReference>
<comment type="similarity">
    <text evidence="2 10">Belongs to the TFS-II family.</text>
</comment>
<dbReference type="Pfam" id="PF08711">
    <property type="entry name" value="Med26"/>
    <property type="match status" value="1"/>
</dbReference>
<accession>A0A3Q3M4G2</accession>
<dbReference type="GO" id="GO:0003677">
    <property type="term" value="F:DNA binding"/>
    <property type="evidence" value="ECO:0007669"/>
    <property type="project" value="UniProtKB-KW"/>
</dbReference>
<dbReference type="GO" id="GO:0008270">
    <property type="term" value="F:zinc ion binding"/>
    <property type="evidence" value="ECO:0007669"/>
    <property type="project" value="UniProtKB-UniRule"/>
</dbReference>
<keyword evidence="3 10" id="KW-0479">Metal-binding</keyword>
<evidence type="ECO:0000256" key="3">
    <source>
        <dbReference type="ARBA" id="ARBA00022723"/>
    </source>
</evidence>
<keyword evidence="10" id="KW-0805">Transcription regulation</keyword>
<evidence type="ECO:0000259" key="12">
    <source>
        <dbReference type="PROSITE" id="PS51133"/>
    </source>
</evidence>
<dbReference type="InterPro" id="IPR017923">
    <property type="entry name" value="TFIIS_N"/>
</dbReference>
<dbReference type="Ensembl" id="ENSLBET00000016353.1">
    <property type="protein sequence ID" value="ENSLBEP00000015430.1"/>
    <property type="gene ID" value="ENSLBEG00000011987.1"/>
</dbReference>
<dbReference type="PANTHER" id="PTHR11477">
    <property type="entry name" value="TRANSCRIPTION FACTOR S-II ZINC FINGER DOMAIN-CONTAINING PROTEIN"/>
    <property type="match status" value="1"/>
</dbReference>
<evidence type="ECO:0000259" key="13">
    <source>
        <dbReference type="PROSITE" id="PS51319"/>
    </source>
</evidence>
<dbReference type="SUPFAM" id="SSF47676">
    <property type="entry name" value="Conserved domain common to transcription factors TFIIS, elongin A, CRSP70"/>
    <property type="match status" value="1"/>
</dbReference>
<dbReference type="NCBIfam" id="TIGR01385">
    <property type="entry name" value="TFSII"/>
    <property type="match status" value="1"/>
</dbReference>
<dbReference type="InterPro" id="IPR003618">
    <property type="entry name" value="TFIIS_cen_dom"/>
</dbReference>
<name>A0A3Q3M4G2_9LABR</name>
<feature type="domain" description="TFIIS central" evidence="14">
    <location>
        <begin position="132"/>
        <end position="242"/>
    </location>
</feature>
<dbReference type="InterPro" id="IPR003617">
    <property type="entry name" value="TFIIS/CRSP70_N_sub"/>
</dbReference>
<evidence type="ECO:0000256" key="9">
    <source>
        <dbReference type="PROSITE-ProRule" id="PRU00649"/>
    </source>
</evidence>
<feature type="domain" description="TFIIS N-terminal" evidence="13">
    <location>
        <begin position="6"/>
        <end position="79"/>
    </location>
</feature>
<dbReference type="GO" id="GO:0005634">
    <property type="term" value="C:nucleus"/>
    <property type="evidence" value="ECO:0007669"/>
    <property type="project" value="UniProtKB-SubCell"/>
</dbReference>
<dbReference type="CDD" id="cd13749">
    <property type="entry name" value="Zn-ribbon_TFIIS"/>
    <property type="match status" value="1"/>
</dbReference>
<keyword evidence="10" id="KW-0238">DNA-binding</keyword>
<dbReference type="PIRSF" id="PIRSF006704">
    <property type="entry name" value="TF_IIS"/>
    <property type="match status" value="1"/>
</dbReference>
<evidence type="ECO:0000256" key="2">
    <source>
        <dbReference type="ARBA" id="ARBA00009647"/>
    </source>
</evidence>
<dbReference type="AlphaFoldDB" id="A0A3Q3M4G2"/>
<evidence type="ECO:0000256" key="6">
    <source>
        <dbReference type="ARBA" id="ARBA00023242"/>
    </source>
</evidence>
<reference evidence="15" key="1">
    <citation type="submission" date="2025-08" db="UniProtKB">
        <authorList>
            <consortium name="Ensembl"/>
        </authorList>
    </citation>
    <scope>IDENTIFICATION</scope>
</reference>
<feature type="region of interest" description="Disordered" evidence="11">
    <location>
        <begin position="75"/>
        <end position="129"/>
    </location>
</feature>
<dbReference type="PROSITE" id="PS51133">
    <property type="entry name" value="ZF_TFIIS_2"/>
    <property type="match status" value="1"/>
</dbReference>
<keyword evidence="4 8" id="KW-0863">Zinc-finger</keyword>
<keyword evidence="10" id="KW-0804">Transcription</keyword>
<feature type="region of interest" description="Disordered" evidence="11">
    <location>
        <begin position="22"/>
        <end position="60"/>
    </location>
</feature>
<dbReference type="InterPro" id="IPR035100">
    <property type="entry name" value="TF_IIS-typ"/>
</dbReference>
<evidence type="ECO:0000256" key="7">
    <source>
        <dbReference type="ARBA" id="ARBA00025408"/>
    </source>
</evidence>
<keyword evidence="6 9" id="KW-0539">Nucleus</keyword>
<dbReference type="InterPro" id="IPR036575">
    <property type="entry name" value="TFIIS_cen_dom_sf"/>
</dbReference>
<evidence type="ECO:0000256" key="11">
    <source>
        <dbReference type="SAM" id="MobiDB-lite"/>
    </source>
</evidence>
<dbReference type="SMART" id="SM00440">
    <property type="entry name" value="ZnF_C2C2"/>
    <property type="match status" value="1"/>
</dbReference>
<feature type="domain" description="TFIIS-type" evidence="12">
    <location>
        <begin position="245"/>
        <end position="285"/>
    </location>
</feature>
<comment type="function">
    <text evidence="7">Necessary for efficient RNA polymerase II transcription elongation past template-encoded arresting sites. The arresting sites in DNA have the property of trapping a certain fraction of elongating RNA polymerases that pass through, resulting in locked ternary complexes. Cleavage of the nascent transcript by S-II allows the resumption of elongation from the new 3'-terminus.</text>
</comment>
<dbReference type="STRING" id="56723.ENSLBEP00000015430"/>
<comment type="subcellular location">
    <subcellularLocation>
        <location evidence="1 9 10">Nucleus</location>
    </subcellularLocation>
</comment>
<dbReference type="InParanoid" id="A0A3Q3M4G2"/>
<evidence type="ECO:0000256" key="10">
    <source>
        <dbReference type="RuleBase" id="RU368078"/>
    </source>
</evidence>
<dbReference type="SUPFAM" id="SSF57783">
    <property type="entry name" value="Zinc beta-ribbon"/>
    <property type="match status" value="1"/>
</dbReference>
<sequence length="299" mass="33296">EMAKNQEVERIAKKLDKMVHKKNTVSCTKKKKTAAASAEKHSTRVGMSVNAVRKQSSDEEVQNLAKTLIKSWKKLLDGSEDKEKKKDGSPVRSSSTSKDSGSSEKSPTSPTPQTLPPRITSFPPAPVTTDSVRNKCRELLVAALQTDDDHKTIGADCEHLAANIEEDILSLKVTDMKYKTRLRSRISNLKDQKNPDLRRNVLCGNISAKRIACMTAEVSRADIRSLTKESIREHQLSKVGGSETDMFICNKCHGKSCTYTQVQTRSADEPMTTFVLCNSCGNRWKVNKPKKTIFKQLIT</sequence>
<dbReference type="FunFam" id="2.20.25.10:FF:000001">
    <property type="entry name" value="Probable Transcription elongation factor S-II"/>
    <property type="match status" value="1"/>
</dbReference>
<dbReference type="PANTHER" id="PTHR11477:SF3">
    <property type="entry name" value="TRANSCRIPTION ELONGATION FACTOR A PROTEIN 2"/>
    <property type="match status" value="1"/>
</dbReference>
<dbReference type="Gene3D" id="1.20.930.10">
    <property type="entry name" value="Conserved domain common to transcription factors TFIIS, elongin A, CRSP70"/>
    <property type="match status" value="1"/>
</dbReference>
<proteinExistence type="inferred from homology"/>
<feature type="compositionally biased region" description="Basic and acidic residues" evidence="11">
    <location>
        <begin position="75"/>
        <end position="89"/>
    </location>
</feature>
<organism evidence="15 16">
    <name type="scientific">Labrus bergylta</name>
    <name type="common">ballan wrasse</name>
    <dbReference type="NCBI Taxonomy" id="56723"/>
    <lineage>
        <taxon>Eukaryota</taxon>
        <taxon>Metazoa</taxon>
        <taxon>Chordata</taxon>
        <taxon>Craniata</taxon>
        <taxon>Vertebrata</taxon>
        <taxon>Euteleostomi</taxon>
        <taxon>Actinopterygii</taxon>
        <taxon>Neopterygii</taxon>
        <taxon>Teleostei</taxon>
        <taxon>Neoteleostei</taxon>
        <taxon>Acanthomorphata</taxon>
        <taxon>Eupercaria</taxon>
        <taxon>Labriformes</taxon>
        <taxon>Labridae</taxon>
        <taxon>Labrus</taxon>
    </lineage>
</organism>
<keyword evidence="5 10" id="KW-0862">Zinc</keyword>
<dbReference type="Pfam" id="PF01096">
    <property type="entry name" value="Zn_ribbon_TFIIS"/>
    <property type="match status" value="1"/>
</dbReference>
<evidence type="ECO:0000259" key="14">
    <source>
        <dbReference type="PROSITE" id="PS51321"/>
    </source>
</evidence>
<dbReference type="GO" id="GO:0006368">
    <property type="term" value="P:transcription elongation by RNA polymerase II"/>
    <property type="evidence" value="ECO:0007669"/>
    <property type="project" value="InterPro"/>
</dbReference>
<evidence type="ECO:0000256" key="5">
    <source>
        <dbReference type="ARBA" id="ARBA00022833"/>
    </source>
</evidence>
<dbReference type="SMART" id="SM00509">
    <property type="entry name" value="TFS2N"/>
    <property type="match status" value="1"/>
</dbReference>
<evidence type="ECO:0000256" key="8">
    <source>
        <dbReference type="PROSITE-ProRule" id="PRU00472"/>
    </source>
</evidence>
<dbReference type="Pfam" id="PF07500">
    <property type="entry name" value="TFIIS_M"/>
    <property type="match status" value="1"/>
</dbReference>
<dbReference type="FunCoup" id="A0A3Q3M4G2">
    <property type="interactions" value="2020"/>
</dbReference>
<dbReference type="InterPro" id="IPR001222">
    <property type="entry name" value="Znf_TFIIS"/>
</dbReference>
<evidence type="ECO:0000256" key="1">
    <source>
        <dbReference type="ARBA" id="ARBA00004123"/>
    </source>
</evidence>
<protein>
    <recommendedName>
        <fullName evidence="10">Transcription elongation factor</fullName>
    </recommendedName>
</protein>
<dbReference type="PROSITE" id="PS51319">
    <property type="entry name" value="TFIIS_N"/>
    <property type="match status" value="1"/>
</dbReference>
<dbReference type="InterPro" id="IPR035441">
    <property type="entry name" value="TFIIS/LEDGF_dom_sf"/>
</dbReference>
<evidence type="ECO:0000256" key="4">
    <source>
        <dbReference type="ARBA" id="ARBA00022771"/>
    </source>
</evidence>
<evidence type="ECO:0000313" key="15">
    <source>
        <dbReference type="Ensembl" id="ENSLBEP00000015430.1"/>
    </source>
</evidence>
<dbReference type="PROSITE" id="PS00466">
    <property type="entry name" value="ZF_TFIIS_1"/>
    <property type="match status" value="1"/>
</dbReference>
<feature type="compositionally biased region" description="Basic residues" evidence="11">
    <location>
        <begin position="22"/>
        <end position="33"/>
    </location>
</feature>
<feature type="compositionally biased region" description="Low complexity" evidence="11">
    <location>
        <begin position="93"/>
        <end position="108"/>
    </location>
</feature>
<dbReference type="SMART" id="SM00510">
    <property type="entry name" value="TFS2M"/>
    <property type="match status" value="1"/>
</dbReference>
<dbReference type="SUPFAM" id="SSF46942">
    <property type="entry name" value="Elongation factor TFIIS domain 2"/>
    <property type="match status" value="1"/>
</dbReference>
<dbReference type="GeneTree" id="ENSGT00940000159974"/>
<dbReference type="Proteomes" id="UP000261660">
    <property type="component" value="Unplaced"/>
</dbReference>
<keyword evidence="16" id="KW-1185">Reference proteome</keyword>